<dbReference type="EMBL" id="CAJQZP010001423">
    <property type="protein sequence ID" value="CAG5044933.1"/>
    <property type="molecule type" value="Genomic_DNA"/>
</dbReference>
<evidence type="ECO:0000313" key="2">
    <source>
        <dbReference type="Proteomes" id="UP000691718"/>
    </source>
</evidence>
<dbReference type="Proteomes" id="UP000691718">
    <property type="component" value="Unassembled WGS sequence"/>
</dbReference>
<organism evidence="1 2">
    <name type="scientific">Parnassius apollo</name>
    <name type="common">Apollo butterfly</name>
    <name type="synonym">Papilio apollo</name>
    <dbReference type="NCBI Taxonomy" id="110799"/>
    <lineage>
        <taxon>Eukaryota</taxon>
        <taxon>Metazoa</taxon>
        <taxon>Ecdysozoa</taxon>
        <taxon>Arthropoda</taxon>
        <taxon>Hexapoda</taxon>
        <taxon>Insecta</taxon>
        <taxon>Pterygota</taxon>
        <taxon>Neoptera</taxon>
        <taxon>Endopterygota</taxon>
        <taxon>Lepidoptera</taxon>
        <taxon>Glossata</taxon>
        <taxon>Ditrysia</taxon>
        <taxon>Papilionoidea</taxon>
        <taxon>Papilionidae</taxon>
        <taxon>Parnassiinae</taxon>
        <taxon>Parnassini</taxon>
        <taxon>Parnassius</taxon>
        <taxon>Parnassius</taxon>
    </lineage>
</organism>
<protein>
    <submittedName>
        <fullName evidence="1">(apollo) hypothetical protein</fullName>
    </submittedName>
</protein>
<comment type="caution">
    <text evidence="1">The sequence shown here is derived from an EMBL/GenBank/DDBJ whole genome shotgun (WGS) entry which is preliminary data.</text>
</comment>
<sequence>MNSRLEVLEERLLPEKRVHIPLAADERRAVVNDADILRRKTRTGKKKIPALEIQKGNRKGKGYEERTIEMATNQLTESRPQPQEST</sequence>
<accession>A0A8S3XWA7</accession>
<keyword evidence="2" id="KW-1185">Reference proteome</keyword>
<evidence type="ECO:0000313" key="1">
    <source>
        <dbReference type="EMBL" id="CAG5044933.1"/>
    </source>
</evidence>
<proteinExistence type="predicted"/>
<dbReference type="OrthoDB" id="7490362at2759"/>
<name>A0A8S3XWA7_PARAO</name>
<gene>
    <name evidence="1" type="ORF">PAPOLLO_LOCUS23136</name>
</gene>
<reference evidence="1" key="1">
    <citation type="submission" date="2021-04" db="EMBL/GenBank/DDBJ databases">
        <authorList>
            <person name="Tunstrom K."/>
        </authorList>
    </citation>
    <scope>NUCLEOTIDE SEQUENCE</scope>
</reference>
<dbReference type="AlphaFoldDB" id="A0A8S3XWA7"/>